<organism evidence="2">
    <name type="scientific">Anguilla anguilla</name>
    <name type="common">European freshwater eel</name>
    <name type="synonym">Muraena anguilla</name>
    <dbReference type="NCBI Taxonomy" id="7936"/>
    <lineage>
        <taxon>Eukaryota</taxon>
        <taxon>Metazoa</taxon>
        <taxon>Chordata</taxon>
        <taxon>Craniata</taxon>
        <taxon>Vertebrata</taxon>
        <taxon>Euteleostomi</taxon>
        <taxon>Actinopterygii</taxon>
        <taxon>Neopterygii</taxon>
        <taxon>Teleostei</taxon>
        <taxon>Anguilliformes</taxon>
        <taxon>Anguillidae</taxon>
        <taxon>Anguilla</taxon>
    </lineage>
</organism>
<accession>A0A0E9XWW1</accession>
<evidence type="ECO:0000256" key="1">
    <source>
        <dbReference type="SAM" id="Phobius"/>
    </source>
</evidence>
<proteinExistence type="predicted"/>
<keyword evidence="1" id="KW-0812">Transmembrane</keyword>
<name>A0A0E9XWW1_ANGAN</name>
<reference evidence="2" key="2">
    <citation type="journal article" date="2015" name="Fish Shellfish Immunol.">
        <title>Early steps in the European eel (Anguilla anguilla)-Vibrio vulnificus interaction in the gills: Role of the RtxA13 toxin.</title>
        <authorList>
            <person name="Callol A."/>
            <person name="Pajuelo D."/>
            <person name="Ebbesson L."/>
            <person name="Teles M."/>
            <person name="MacKenzie S."/>
            <person name="Amaro C."/>
        </authorList>
    </citation>
    <scope>NUCLEOTIDE SEQUENCE</scope>
</reference>
<reference evidence="2" key="1">
    <citation type="submission" date="2014-11" db="EMBL/GenBank/DDBJ databases">
        <authorList>
            <person name="Amaro Gonzalez C."/>
        </authorList>
    </citation>
    <scope>NUCLEOTIDE SEQUENCE</scope>
</reference>
<dbReference type="EMBL" id="GBXM01001423">
    <property type="protein sequence ID" value="JAI07155.1"/>
    <property type="molecule type" value="Transcribed_RNA"/>
</dbReference>
<protein>
    <submittedName>
        <fullName evidence="2">Uncharacterized protein</fullName>
    </submittedName>
</protein>
<dbReference type="AlphaFoldDB" id="A0A0E9XWW1"/>
<keyword evidence="1" id="KW-0472">Membrane</keyword>
<evidence type="ECO:0000313" key="2">
    <source>
        <dbReference type="EMBL" id="JAI07155.1"/>
    </source>
</evidence>
<feature type="transmembrane region" description="Helical" evidence="1">
    <location>
        <begin position="15"/>
        <end position="37"/>
    </location>
</feature>
<keyword evidence="1" id="KW-1133">Transmembrane helix</keyword>
<sequence length="42" mass="5267">MFNKLLNLLCCILQVYFHISTVYCKLNWFFLLVVFFLKLQWY</sequence>